<evidence type="ECO:0000313" key="1">
    <source>
        <dbReference type="EMBL" id="CAH6722751.1"/>
    </source>
</evidence>
<dbReference type="EMBL" id="CALSDN010000011">
    <property type="protein sequence ID" value="CAH6722751.1"/>
    <property type="molecule type" value="Genomic_DNA"/>
</dbReference>
<gene>
    <name evidence="1" type="ORF">CLIB1444_11S00320</name>
</gene>
<proteinExistence type="predicted"/>
<reference evidence="1" key="1">
    <citation type="submission" date="2022-06" db="EMBL/GenBank/DDBJ databases">
        <authorList>
            <person name="Legras J.-L."/>
            <person name="Devillers H."/>
            <person name="Grondin C."/>
        </authorList>
    </citation>
    <scope>NUCLEOTIDE SEQUENCE</scope>
    <source>
        <strain evidence="1">CLIB 1444</strain>
    </source>
</reference>
<evidence type="ECO:0000313" key="2">
    <source>
        <dbReference type="Proteomes" id="UP001152531"/>
    </source>
</evidence>
<accession>A0ACA9YCH1</accession>
<protein>
    <submittedName>
        <fullName evidence="1">Uncharacterized protein</fullName>
    </submittedName>
</protein>
<keyword evidence="2" id="KW-1185">Reference proteome</keyword>
<comment type="caution">
    <text evidence="1">The sequence shown here is derived from an EMBL/GenBank/DDBJ whole genome shotgun (WGS) entry which is preliminary data.</text>
</comment>
<name>A0ACA9YCH1_9ASCO</name>
<dbReference type="Proteomes" id="UP001152531">
    <property type="component" value="Unassembled WGS sequence"/>
</dbReference>
<sequence>MQRSLDGLLRTQIVGSENFMSYSQSEIDVASSPVEEKSEEYSEVMTEADETTDSQTDIMPSVIKKHVDLGSILNGNKKPKTPSTQKIPDKVLGVNLGSILNGNRQPKPLSPDIDTELADVSNAETIQNLEKEIFKNNKTVNLKDFLGRPKVPEIVNLTSEPDFDEAITPTDSFYDSGNRICIKEMISPKPNSLLVTLSMNKSLLTSFKDKKVQKKKVSAKDLLSKPKESYKITLKVDKDALAFFKKLENPLYSSSNTKYIKSPRYLVTLKIGREPAKLIQQKLQVTKPKKSIFAVMMKNAAVDTVKLTPLQKLKELEAPTLKRNDFLVVDDTKFEHRQLDLTPRHRKYSPEFSESFTYSPIESSTAELASGVETIEFDQRQEMFRNRCNILNPMFSHLYELISAPKDSQLWTHYFEPTTTESLMLSDNNKRRLKDWVFKSFDKLKNQSFKNPRRLKVKAKKRDEFLDFLAPDDDFDDGPDLFLPVLIIQGSTGIGKSASIYTVMKELKGYVHEINASQPRSRRDLLGMLKELCTTHLIHKQDEEGEFQKGIVLLEDCDILFEQDRTFWTVVQEILEISRRPIVLTCSDPDVIPRPIFDYAYDHEAVLDFDHNRPRDPQLFKDYLWGCCLAQGYDVCEDILNSIIDERFDLRQLLMKCQLICQSMAKKPAVRSEPRVASLTEVANSLEAMSIVDDWNNNAYSQLGHSELPNEFIDVYYIDESTQLRQPLASHESTIGDYILEQASKVCDPSISPQKRDQNEIRYTVNSFIGSRSKPMPALLRGLNFSRDRATRSTELSDEFWNSEPVGIPDNSNTIYTSSSTYLTQIAPFARYWNGLQIALDNASKNNIEQGKNIKRILQWREFQDKSNKTFRTLPTAKHFH</sequence>
<organism evidence="1 2">
    <name type="scientific">[Candida] jaroonii</name>
    <dbReference type="NCBI Taxonomy" id="467808"/>
    <lineage>
        <taxon>Eukaryota</taxon>
        <taxon>Fungi</taxon>
        <taxon>Dikarya</taxon>
        <taxon>Ascomycota</taxon>
        <taxon>Saccharomycotina</taxon>
        <taxon>Pichiomycetes</taxon>
        <taxon>Debaryomycetaceae</taxon>
        <taxon>Yamadazyma</taxon>
    </lineage>
</organism>